<evidence type="ECO:0000313" key="2">
    <source>
        <dbReference type="Proteomes" id="UP000324831"/>
    </source>
</evidence>
<sequence length="201" mass="24145">MRLSTLGSLEAVLSTASIDSLNHRIKWSDLKGVQRESKSFYFSQDVSNTEKYRDKLIDTWLTFRLWFTPNRRVWNLENTFRTIEKIDPKDNNFDKVDKTNHRKYLIKKWKNKEHKKVFLYTIEETDKWKGDEKEKFYDNWTSTEYGELLCTNLFNRRKLWLDILKTRGNGNLVAGVSTRSQLVKYDDWTSKELTPTNPLFR</sequence>
<evidence type="ECO:0000313" key="1">
    <source>
        <dbReference type="EMBL" id="GCE63872.1"/>
    </source>
</evidence>
<comment type="caution">
    <text evidence="1">The sequence shown here is derived from an EMBL/GenBank/DDBJ whole genome shotgun (WGS) entry which is preliminary data.</text>
</comment>
<organism evidence="1 2">
    <name type="scientific">Candidatus Mycoplasma haematohominis</name>
    <dbReference type="NCBI Taxonomy" id="1494318"/>
    <lineage>
        <taxon>Bacteria</taxon>
        <taxon>Bacillati</taxon>
        <taxon>Mycoplasmatota</taxon>
        <taxon>Mollicutes</taxon>
        <taxon>Mycoplasmataceae</taxon>
        <taxon>Mycoplasma</taxon>
    </lineage>
</organism>
<proteinExistence type="predicted"/>
<accession>A0A478FR33</accession>
<reference evidence="1 2" key="1">
    <citation type="submission" date="2019-01" db="EMBL/GenBank/DDBJ databases">
        <title>Draft genome sequences of Candidatus Mycoplasma haemohominis SWG34-3 identified from a patient with pyrexia, anemia and liver dysfunction.</title>
        <authorList>
            <person name="Sekizuka T."/>
            <person name="Hattori N."/>
            <person name="Katano H."/>
            <person name="Takuma T."/>
            <person name="Ito T."/>
            <person name="Arai N."/>
            <person name="Yanai R."/>
            <person name="Ishii S."/>
            <person name="Miura Y."/>
            <person name="Tokunaga T."/>
            <person name="Watanabe H."/>
            <person name="Nomura N."/>
            <person name="Eguchi J."/>
            <person name="Arai T."/>
            <person name="Hasegawa H."/>
            <person name="Nakamaki T."/>
            <person name="Wakita T."/>
            <person name="Niki Y."/>
            <person name="Kuroda M."/>
        </authorList>
    </citation>
    <scope>NUCLEOTIDE SEQUENCE [LARGE SCALE GENOMIC DNA]</scope>
    <source>
        <strain evidence="1">SWG34-3</strain>
    </source>
</reference>
<gene>
    <name evidence="1" type="ORF">MHSWG343_08790</name>
</gene>
<name>A0A478FR33_9MOLU</name>
<dbReference type="Proteomes" id="UP000324831">
    <property type="component" value="Unassembled WGS sequence"/>
</dbReference>
<dbReference type="EMBL" id="BIMN01000005">
    <property type="protein sequence ID" value="GCE63872.1"/>
    <property type="molecule type" value="Genomic_DNA"/>
</dbReference>
<protein>
    <submittedName>
        <fullName evidence="1">Uncharacterized protein</fullName>
    </submittedName>
</protein>
<dbReference type="AlphaFoldDB" id="A0A478FR33"/>